<reference evidence="1" key="1">
    <citation type="journal article" date="2019" name="Sci. Rep.">
        <title>Draft genome of Tanacetum cinerariifolium, the natural source of mosquito coil.</title>
        <authorList>
            <person name="Yamashiro T."/>
            <person name="Shiraishi A."/>
            <person name="Satake H."/>
            <person name="Nakayama K."/>
        </authorList>
    </citation>
    <scope>NUCLEOTIDE SEQUENCE</scope>
</reference>
<proteinExistence type="predicted"/>
<evidence type="ECO:0000313" key="1">
    <source>
        <dbReference type="EMBL" id="GEU38585.1"/>
    </source>
</evidence>
<accession>A0A6L2JRW9</accession>
<dbReference type="EMBL" id="BKCJ010001070">
    <property type="protein sequence ID" value="GEU38585.1"/>
    <property type="molecule type" value="Genomic_DNA"/>
</dbReference>
<protein>
    <submittedName>
        <fullName evidence="1">Uncharacterized protein</fullName>
    </submittedName>
</protein>
<gene>
    <name evidence="1" type="ORF">Tci_010563</name>
</gene>
<sequence length="249" mass="28907">MYHFFASDEEGDHVRILQSCNGLLLYTGFFRCGEFRLAFDLRKSIHYKVVLAERPSGDTAIYWNDAFHWIKRLNRELKHCRLNFKDNDHPIMTTLDIPHGLHRGRNFLESFGGHSNDPMLLLMEIPYMLHLEGKFFKSCGCLLLVCRDDIGFNNFTIYEITKGSSMWSIRYLVNIEKLMHPLPKGWSIQTSVWSICLGEGEEDAFGVINISRKVIKYHLISKTTTEIFDIGSNQMDDDDDNAVEFIPPF</sequence>
<comment type="caution">
    <text evidence="1">The sequence shown here is derived from an EMBL/GenBank/DDBJ whole genome shotgun (WGS) entry which is preliminary data.</text>
</comment>
<dbReference type="AlphaFoldDB" id="A0A6L2JRW9"/>
<name>A0A6L2JRW9_TANCI</name>
<organism evidence="1">
    <name type="scientific">Tanacetum cinerariifolium</name>
    <name type="common">Dalmatian daisy</name>
    <name type="synonym">Chrysanthemum cinerariifolium</name>
    <dbReference type="NCBI Taxonomy" id="118510"/>
    <lineage>
        <taxon>Eukaryota</taxon>
        <taxon>Viridiplantae</taxon>
        <taxon>Streptophyta</taxon>
        <taxon>Embryophyta</taxon>
        <taxon>Tracheophyta</taxon>
        <taxon>Spermatophyta</taxon>
        <taxon>Magnoliopsida</taxon>
        <taxon>eudicotyledons</taxon>
        <taxon>Gunneridae</taxon>
        <taxon>Pentapetalae</taxon>
        <taxon>asterids</taxon>
        <taxon>campanulids</taxon>
        <taxon>Asterales</taxon>
        <taxon>Asteraceae</taxon>
        <taxon>Asteroideae</taxon>
        <taxon>Anthemideae</taxon>
        <taxon>Anthemidinae</taxon>
        <taxon>Tanacetum</taxon>
    </lineage>
</organism>